<organism evidence="3 4">
    <name type="scientific">Chryseobacterium takakiae</name>
    <dbReference type="NCBI Taxonomy" id="1302685"/>
    <lineage>
        <taxon>Bacteria</taxon>
        <taxon>Pseudomonadati</taxon>
        <taxon>Bacteroidota</taxon>
        <taxon>Flavobacteriia</taxon>
        <taxon>Flavobacteriales</taxon>
        <taxon>Weeksellaceae</taxon>
        <taxon>Chryseobacterium group</taxon>
        <taxon>Chryseobacterium</taxon>
    </lineage>
</organism>
<accession>A0A1M5AH33</accession>
<gene>
    <name evidence="3" type="ORF">SAMN05444408_11353</name>
</gene>
<dbReference type="InterPro" id="IPR006935">
    <property type="entry name" value="Helicase/UvrB_N"/>
</dbReference>
<reference evidence="4" key="1">
    <citation type="submission" date="2016-11" db="EMBL/GenBank/DDBJ databases">
        <authorList>
            <person name="Varghese N."/>
            <person name="Submissions S."/>
        </authorList>
    </citation>
    <scope>NUCLEOTIDE SEQUENCE [LARGE SCALE GENOMIC DNA]</scope>
    <source>
        <strain evidence="4">DSM 26898</strain>
    </source>
</reference>
<dbReference type="Pfam" id="PF07669">
    <property type="entry name" value="Eco57I"/>
    <property type="match status" value="1"/>
</dbReference>
<dbReference type="RefSeq" id="WP_072885719.1">
    <property type="nucleotide sequence ID" value="NZ_FQVO01000013.1"/>
</dbReference>
<feature type="compositionally biased region" description="Acidic residues" evidence="1">
    <location>
        <begin position="739"/>
        <end position="755"/>
    </location>
</feature>
<dbReference type="OrthoDB" id="32195at2"/>
<dbReference type="Gene3D" id="3.40.50.300">
    <property type="entry name" value="P-loop containing nucleotide triphosphate hydrolases"/>
    <property type="match status" value="1"/>
</dbReference>
<dbReference type="PROSITE" id="PS00092">
    <property type="entry name" value="N6_MTASE"/>
    <property type="match status" value="1"/>
</dbReference>
<dbReference type="GO" id="GO:0006304">
    <property type="term" value="P:DNA modification"/>
    <property type="evidence" value="ECO:0007669"/>
    <property type="project" value="InterPro"/>
</dbReference>
<dbReference type="GO" id="GO:0003677">
    <property type="term" value="F:DNA binding"/>
    <property type="evidence" value="ECO:0007669"/>
    <property type="project" value="InterPro"/>
</dbReference>
<dbReference type="SUPFAM" id="SSF53335">
    <property type="entry name" value="S-adenosyl-L-methionine-dependent methyltransferases"/>
    <property type="match status" value="1"/>
</dbReference>
<dbReference type="EMBL" id="FQVO01000013">
    <property type="protein sequence ID" value="SHF29568.1"/>
    <property type="molecule type" value="Genomic_DNA"/>
</dbReference>
<dbReference type="InterPro" id="IPR002052">
    <property type="entry name" value="DNA_methylase_N6_adenine_CS"/>
</dbReference>
<keyword evidence="4" id="KW-1185">Reference proteome</keyword>
<feature type="domain" description="Helicase ATP-binding" evidence="2">
    <location>
        <begin position="155"/>
        <end position="383"/>
    </location>
</feature>
<evidence type="ECO:0000259" key="2">
    <source>
        <dbReference type="SMART" id="SM00487"/>
    </source>
</evidence>
<dbReference type="GO" id="GO:0005524">
    <property type="term" value="F:ATP binding"/>
    <property type="evidence" value="ECO:0007669"/>
    <property type="project" value="InterPro"/>
</dbReference>
<sequence length="1323" mass="153245">MPDTNNINVDILDELIIGRVEPQIYAFTTETIPNYLKVGDTYRPIEMRLNEWRKYFPNLEKKFGDVAKVDDETFYRDYAVHFFLENELKRSRLKPNALKGIPYYSNEFFENATEEDLQEAIKDIKSGHQNNETKYQYYRFDESHIPITHTYIRSENYPLRPNQEETVKRFREAINKGRTNLLMYAVMRFGKSFTSMCCAVEMGANLIVVVSAKADVKEEWKRTVESHIKFDGYCFLDNNALLSSDTVITEKKNANEKIVLFLTLQDLQGDEIKTKHKEVFKNQIDLLLIDETHFGARAAEYGKVLNETRNKDEKLSASQIKSEEKQNDFALEDFGKIEKELNAKIRIHLSGTPYRILMNSEFTSDDIIAFYQFTNIAEDQEQWDLENLNKDEIKEWDNPYYGFPQMIRFAFNPNESSRKKMEELKKKGVTYAFSELFRPQSITKDTKTNLHQKFIHEKEILDLLKVIDGSETDENLLSFLDYDKLKDGKMCRHLVCVLPYRASCDALEELIKNNKFKHLSNYEIINISGVENEKSFKDTQSVQSKIKKCESENIKTITLTVNRMLTGSTVPEWDTMLYLKDTASPQEYDQAIFRLQNQYIKDFKEPNGDVVKFNMKPQTLLVDFNPNRMFQMQEHKSQIYNVNTESNGNSKLEERIRKELEISPIVALNNNKIVQIQPADILDAVRKYSSIRSVFDEATTISIDYSLLDIEAIKAEIERQNKIGSRQGLEIPPAKGEGDEIDIDDTSDNVADENEENAKSKSKDDEVVNDYKGQFVMYYARILFFVFLTDSRVKSLQETINHIKGNADNLRIASNLSLEITILDLFQKHINPFILSELDYKIHNINSLANDNSISPIERASNAMKKFGRLSEWEVVTPESITEIMINYLPENSISDSTKLLDIASKQGEFVYAVYRKFGKNIASKFYSIPTSKLTYEFTRKVYSLLELDVNLIEENYTSLELIKENTFVQGEKIKINNKLMKFNVIVGNPPYQDRREGTSDNPIYHLFMDLAYQLSEKVVLVTPGRFLFNAGKTPNQWNKKMLDDQHLKVKSYFNKSSDAFPEVQLPGGIAITLRDKKQKFAKIGVFSKFEELNTLLQKVTNEPNFKSIESEIYTQNKFELETLYKDYPSFKNIIGSNGREKRLTTSIFDQLSIFTEKPTNKNDVCIFGLIKNNRTYRFIPSKYIENHKNTNKFKVLLPKSNGSGALGEVIPTPLIGEPVIGKVGTGYTQSFISIGAFDTIQEAESCLKYIKTKFVRSMLGVLKVTQDNNKDVWKFVPIQDFSHNSKIDWSKSISEIEQQLYEIYKLTNEEIAFIEKMIKPMD</sequence>
<dbReference type="GO" id="GO:0009007">
    <property type="term" value="F:site-specific DNA-methyltransferase (adenine-specific) activity"/>
    <property type="evidence" value="ECO:0007669"/>
    <property type="project" value="UniProtKB-EC"/>
</dbReference>
<dbReference type="STRING" id="1302685.SAMN05444408_11353"/>
<dbReference type="GO" id="GO:0032259">
    <property type="term" value="P:methylation"/>
    <property type="evidence" value="ECO:0007669"/>
    <property type="project" value="InterPro"/>
</dbReference>
<dbReference type="Proteomes" id="UP000184236">
    <property type="component" value="Unassembled WGS sequence"/>
</dbReference>
<feature type="region of interest" description="Disordered" evidence="1">
    <location>
        <begin position="724"/>
        <end position="764"/>
    </location>
</feature>
<evidence type="ECO:0000256" key="1">
    <source>
        <dbReference type="SAM" id="MobiDB-lite"/>
    </source>
</evidence>
<protein>
    <submittedName>
        <fullName evidence="3">T5orf172 domain-containing protein</fullName>
    </submittedName>
</protein>
<name>A0A1M5AH33_9FLAO</name>
<dbReference type="InterPro" id="IPR027417">
    <property type="entry name" value="P-loop_NTPase"/>
</dbReference>
<proteinExistence type="predicted"/>
<dbReference type="InterPro" id="IPR029063">
    <property type="entry name" value="SAM-dependent_MTases_sf"/>
</dbReference>
<evidence type="ECO:0000313" key="4">
    <source>
        <dbReference type="Proteomes" id="UP000184236"/>
    </source>
</evidence>
<dbReference type="Gene3D" id="3.40.50.150">
    <property type="entry name" value="Vaccinia Virus protein VP39"/>
    <property type="match status" value="1"/>
</dbReference>
<evidence type="ECO:0000313" key="3">
    <source>
        <dbReference type="EMBL" id="SHF29568.1"/>
    </source>
</evidence>
<dbReference type="Pfam" id="PF04851">
    <property type="entry name" value="ResIII"/>
    <property type="match status" value="1"/>
</dbReference>
<dbReference type="InterPro" id="IPR014001">
    <property type="entry name" value="Helicase_ATP-bd"/>
</dbReference>
<dbReference type="SUPFAM" id="SSF52540">
    <property type="entry name" value="P-loop containing nucleoside triphosphate hydrolases"/>
    <property type="match status" value="1"/>
</dbReference>
<dbReference type="GO" id="GO:0016787">
    <property type="term" value="F:hydrolase activity"/>
    <property type="evidence" value="ECO:0007669"/>
    <property type="project" value="InterPro"/>
</dbReference>
<dbReference type="InterPro" id="IPR011639">
    <property type="entry name" value="MethylTrfase_TaqI-like_dom"/>
</dbReference>
<dbReference type="SMART" id="SM00487">
    <property type="entry name" value="DEXDc"/>
    <property type="match status" value="1"/>
</dbReference>